<dbReference type="EMBL" id="JACRYT010000001">
    <property type="protein sequence ID" value="MBC6678303.1"/>
    <property type="molecule type" value="Genomic_DNA"/>
</dbReference>
<protein>
    <recommendedName>
        <fullName evidence="4 5">Flagellar hook-basal body complex protein FliE</fullName>
    </recommendedName>
</protein>
<keyword evidence="6" id="KW-0282">Flagellum</keyword>
<reference evidence="6" key="1">
    <citation type="submission" date="2020-08" db="EMBL/GenBank/DDBJ databases">
        <title>Genome public.</title>
        <authorList>
            <person name="Liu C."/>
            <person name="Sun Q."/>
        </authorList>
    </citation>
    <scope>NUCLEOTIDE SEQUENCE</scope>
    <source>
        <strain evidence="6">BX12</strain>
    </source>
</reference>
<dbReference type="GO" id="GO:0071973">
    <property type="term" value="P:bacterial-type flagellum-dependent cell motility"/>
    <property type="evidence" value="ECO:0007669"/>
    <property type="project" value="InterPro"/>
</dbReference>
<dbReference type="InterPro" id="IPR001624">
    <property type="entry name" value="FliE"/>
</dbReference>
<dbReference type="GO" id="GO:0009425">
    <property type="term" value="C:bacterial-type flagellum basal body"/>
    <property type="evidence" value="ECO:0007669"/>
    <property type="project" value="UniProtKB-SubCell"/>
</dbReference>
<dbReference type="Proteomes" id="UP000602647">
    <property type="component" value="Unassembled WGS sequence"/>
</dbReference>
<organism evidence="6 7">
    <name type="scientific">Zhenpiania hominis</name>
    <dbReference type="NCBI Taxonomy" id="2763644"/>
    <lineage>
        <taxon>Bacteria</taxon>
        <taxon>Bacillati</taxon>
        <taxon>Bacillota</taxon>
        <taxon>Clostridia</taxon>
        <taxon>Peptostreptococcales</taxon>
        <taxon>Anaerovoracaceae</taxon>
        <taxon>Zhenpiania</taxon>
    </lineage>
</organism>
<evidence type="ECO:0000256" key="4">
    <source>
        <dbReference type="HAMAP-Rule" id="MF_00724"/>
    </source>
</evidence>
<keyword evidence="6" id="KW-0969">Cilium</keyword>
<proteinExistence type="inferred from homology"/>
<name>A0A923NG20_9FIRM</name>
<evidence type="ECO:0000256" key="3">
    <source>
        <dbReference type="ARBA" id="ARBA00023143"/>
    </source>
</evidence>
<dbReference type="RefSeq" id="WP_187301503.1">
    <property type="nucleotide sequence ID" value="NZ_JACRYT010000001.1"/>
</dbReference>
<evidence type="ECO:0000313" key="7">
    <source>
        <dbReference type="Proteomes" id="UP000602647"/>
    </source>
</evidence>
<comment type="similarity">
    <text evidence="2 4">Belongs to the FliE family.</text>
</comment>
<comment type="subcellular location">
    <subcellularLocation>
        <location evidence="1 4">Bacterial flagellum basal body</location>
    </subcellularLocation>
</comment>
<keyword evidence="3 4" id="KW-0975">Bacterial flagellum</keyword>
<dbReference type="GO" id="GO:0005198">
    <property type="term" value="F:structural molecule activity"/>
    <property type="evidence" value="ECO:0007669"/>
    <property type="project" value="UniProtKB-UniRule"/>
</dbReference>
<evidence type="ECO:0000256" key="2">
    <source>
        <dbReference type="ARBA" id="ARBA00009272"/>
    </source>
</evidence>
<dbReference type="PANTHER" id="PTHR34653">
    <property type="match status" value="1"/>
</dbReference>
<comment type="caution">
    <text evidence="6">The sequence shown here is derived from an EMBL/GenBank/DDBJ whole genome shotgun (WGS) entry which is preliminary data.</text>
</comment>
<dbReference type="NCBIfam" id="TIGR00205">
    <property type="entry name" value="fliE"/>
    <property type="match status" value="1"/>
</dbReference>
<dbReference type="PANTHER" id="PTHR34653:SF1">
    <property type="entry name" value="FLAGELLAR HOOK-BASAL BODY COMPLEX PROTEIN FLIE"/>
    <property type="match status" value="1"/>
</dbReference>
<evidence type="ECO:0000256" key="5">
    <source>
        <dbReference type="NCBIfam" id="TIGR00205"/>
    </source>
</evidence>
<keyword evidence="6" id="KW-0966">Cell projection</keyword>
<dbReference type="GO" id="GO:0003774">
    <property type="term" value="F:cytoskeletal motor activity"/>
    <property type="evidence" value="ECO:0007669"/>
    <property type="project" value="InterPro"/>
</dbReference>
<dbReference type="Pfam" id="PF02049">
    <property type="entry name" value="FliE"/>
    <property type="match status" value="1"/>
</dbReference>
<dbReference type="PRINTS" id="PR01006">
    <property type="entry name" value="FLGHOOKFLIE"/>
</dbReference>
<gene>
    <name evidence="4 6" type="primary">fliE</name>
    <name evidence="6" type="ORF">H9L42_00465</name>
</gene>
<keyword evidence="7" id="KW-1185">Reference proteome</keyword>
<dbReference type="HAMAP" id="MF_00724">
    <property type="entry name" value="FliE"/>
    <property type="match status" value="1"/>
</dbReference>
<sequence length="104" mass="11618">METGFITPIQIPESLFQTDSTQTVGSTDTENRGIFKDIFTNMVNNVTETEETLEQQEYLLATGQLDDAHTVTIAASEAQMAVDLLVQMRNKALDAYNELMRISL</sequence>
<evidence type="ECO:0000313" key="6">
    <source>
        <dbReference type="EMBL" id="MBC6678303.1"/>
    </source>
</evidence>
<evidence type="ECO:0000256" key="1">
    <source>
        <dbReference type="ARBA" id="ARBA00004117"/>
    </source>
</evidence>
<accession>A0A923NG20</accession>
<dbReference type="AlphaFoldDB" id="A0A923NG20"/>